<evidence type="ECO:0000313" key="2">
    <source>
        <dbReference type="EMBL" id="KAF2637570.1"/>
    </source>
</evidence>
<dbReference type="EMBL" id="MU006793">
    <property type="protein sequence ID" value="KAF2637570.1"/>
    <property type="molecule type" value="Genomic_DNA"/>
</dbReference>
<protein>
    <recommendedName>
        <fullName evidence="4">Extracellular membrane protein CFEM domain-containing protein</fullName>
    </recommendedName>
</protein>
<dbReference type="Proteomes" id="UP000799753">
    <property type="component" value="Unassembled WGS sequence"/>
</dbReference>
<sequence length="78" mass="8767">MKLILLFTVLATLPASQSQGLRNCGKFCARKWSDCMIENCWLYDYGCPKVCIFRICEGLANLIYAYRIAPAVNIARSG</sequence>
<proteinExistence type="predicted"/>
<accession>A0A6A6RQC3</accession>
<evidence type="ECO:0008006" key="4">
    <source>
        <dbReference type="Google" id="ProtNLM"/>
    </source>
</evidence>
<keyword evidence="1" id="KW-0732">Signal</keyword>
<dbReference type="AlphaFoldDB" id="A0A6A6RQC3"/>
<name>A0A6A6RQC3_9PLEO</name>
<gene>
    <name evidence="2" type="ORF">P280DRAFT_109217</name>
</gene>
<organism evidence="2 3">
    <name type="scientific">Massarina eburnea CBS 473.64</name>
    <dbReference type="NCBI Taxonomy" id="1395130"/>
    <lineage>
        <taxon>Eukaryota</taxon>
        <taxon>Fungi</taxon>
        <taxon>Dikarya</taxon>
        <taxon>Ascomycota</taxon>
        <taxon>Pezizomycotina</taxon>
        <taxon>Dothideomycetes</taxon>
        <taxon>Pleosporomycetidae</taxon>
        <taxon>Pleosporales</taxon>
        <taxon>Massarineae</taxon>
        <taxon>Massarinaceae</taxon>
        <taxon>Massarina</taxon>
    </lineage>
</organism>
<evidence type="ECO:0000313" key="3">
    <source>
        <dbReference type="Proteomes" id="UP000799753"/>
    </source>
</evidence>
<feature type="chain" id="PRO_5025449329" description="Extracellular membrane protein CFEM domain-containing protein" evidence="1">
    <location>
        <begin position="19"/>
        <end position="78"/>
    </location>
</feature>
<keyword evidence="3" id="KW-1185">Reference proteome</keyword>
<feature type="signal peptide" evidence="1">
    <location>
        <begin position="1"/>
        <end position="18"/>
    </location>
</feature>
<evidence type="ECO:0000256" key="1">
    <source>
        <dbReference type="SAM" id="SignalP"/>
    </source>
</evidence>
<reference evidence="2" key="1">
    <citation type="journal article" date="2020" name="Stud. Mycol.">
        <title>101 Dothideomycetes genomes: a test case for predicting lifestyles and emergence of pathogens.</title>
        <authorList>
            <person name="Haridas S."/>
            <person name="Albert R."/>
            <person name="Binder M."/>
            <person name="Bloem J."/>
            <person name="Labutti K."/>
            <person name="Salamov A."/>
            <person name="Andreopoulos B."/>
            <person name="Baker S."/>
            <person name="Barry K."/>
            <person name="Bills G."/>
            <person name="Bluhm B."/>
            <person name="Cannon C."/>
            <person name="Castanera R."/>
            <person name="Culley D."/>
            <person name="Daum C."/>
            <person name="Ezra D."/>
            <person name="Gonzalez J."/>
            <person name="Henrissat B."/>
            <person name="Kuo A."/>
            <person name="Liang C."/>
            <person name="Lipzen A."/>
            <person name="Lutzoni F."/>
            <person name="Magnuson J."/>
            <person name="Mondo S."/>
            <person name="Nolan M."/>
            <person name="Ohm R."/>
            <person name="Pangilinan J."/>
            <person name="Park H.-J."/>
            <person name="Ramirez L."/>
            <person name="Alfaro M."/>
            <person name="Sun H."/>
            <person name="Tritt A."/>
            <person name="Yoshinaga Y."/>
            <person name="Zwiers L.-H."/>
            <person name="Turgeon B."/>
            <person name="Goodwin S."/>
            <person name="Spatafora J."/>
            <person name="Crous P."/>
            <person name="Grigoriev I."/>
        </authorList>
    </citation>
    <scope>NUCLEOTIDE SEQUENCE</scope>
    <source>
        <strain evidence="2">CBS 473.64</strain>
    </source>
</reference>
<dbReference type="OrthoDB" id="10571027at2759"/>